<comment type="caution">
    <text evidence="1">The sequence shown here is derived from an EMBL/GenBank/DDBJ whole genome shotgun (WGS) entry which is preliminary data.</text>
</comment>
<accession>A0ACC7NW03</accession>
<evidence type="ECO:0000313" key="2">
    <source>
        <dbReference type="Proteomes" id="UP001631969"/>
    </source>
</evidence>
<proteinExistence type="predicted"/>
<protein>
    <submittedName>
        <fullName evidence="1">Methyl-accepting chemotaxis protein</fullName>
    </submittedName>
</protein>
<organism evidence="1 2">
    <name type="scientific">Paenibacillus mesotrionivorans</name>
    <dbReference type="NCBI Taxonomy" id="3160968"/>
    <lineage>
        <taxon>Bacteria</taxon>
        <taxon>Bacillati</taxon>
        <taxon>Bacillota</taxon>
        <taxon>Bacilli</taxon>
        <taxon>Bacillales</taxon>
        <taxon>Paenibacillaceae</taxon>
        <taxon>Paenibacillus</taxon>
    </lineage>
</organism>
<reference evidence="1" key="1">
    <citation type="submission" date="2024-12" db="EMBL/GenBank/DDBJ databases">
        <authorList>
            <person name="Wu N."/>
        </authorList>
    </citation>
    <scope>NUCLEOTIDE SEQUENCE</scope>
    <source>
        <strain evidence="1">P15</strain>
    </source>
</reference>
<dbReference type="Proteomes" id="UP001631969">
    <property type="component" value="Unassembled WGS sequence"/>
</dbReference>
<evidence type="ECO:0000313" key="1">
    <source>
        <dbReference type="EMBL" id="MFM9327257.1"/>
    </source>
</evidence>
<dbReference type="EMBL" id="JBJURJ010000002">
    <property type="protein sequence ID" value="MFM9327257.1"/>
    <property type="molecule type" value="Genomic_DNA"/>
</dbReference>
<keyword evidence="2" id="KW-1185">Reference proteome</keyword>
<sequence length="715" mass="78511">MKIQLPDPRGLVDRIKQGRKTLTKDGVGESYSGTNTQISMNPARSVSVKLFLIFFSCIVLLVLAVGLFSYMQSKAIIKDKVAQATEKTITLAGSNTEQALKVYEDITMQMLTDQDFMKSLRNISDTTLSAYDQLQAQQTASTRLGSFFSGKNDVSTAVLIGISEDSRNLGTDSSSVTIREKVREQEWFKKVVEGDGAAVWLPTIPESYWGNIKGVFGMGRLLKDIQTGNKQYVLLIELKEKMLHAGLENLNKEGEAPVVIIDENGNLVRTPDPARVGKAFDVTLSDEDQKLGVESAANRTIDDRLTIFKKLSVSPWTVATAVPVDDLVKDAEKIWDLTIIMVLVAMAFAVASGFFVAWMVGRPLINLRNLMQQGEQGNLTVRTRFTSRDEIGQLGQSFNQMMEQITKLVQQTNHSAQEVLNNSNVLLNVSKQTAISAKEIAVATEEIANGASSLAVEAEKGNTITYEIGLKMREMAKANEEMNHATIQVEQVSERGTVYMADLIAKTNDTEQMTRNMVEKVDHLKESTSSIRKILEMLNNISKQTNILSLNATIEAARAGAAGKSFMVVADEIRKLAEQSKQSIEIVGQITDTIQREIDETVTALSDAYPVFQQQITSVKEADLIFGQVRSQMDGLSERLKGVNHSLGSLEESQSTLTDAMSNVSAVSEESSATSEEVASLSNEQLSVSEGLVKLSESLESLSVSLQDQLKKFTV</sequence>
<name>A0ACC7NW03_9BACL</name>
<gene>
    <name evidence="1" type="ORF">ACI1P1_02990</name>
</gene>